<accession>A0A229X7X1</accession>
<protein>
    <recommendedName>
        <fullName evidence="2">HNH nuclease domain-containing protein</fullName>
    </recommendedName>
</protein>
<dbReference type="InterPro" id="IPR003615">
    <property type="entry name" value="HNH_nuc"/>
</dbReference>
<dbReference type="AlphaFoldDB" id="A0A229X7X1"/>
<evidence type="ECO:0000256" key="1">
    <source>
        <dbReference type="SAM" id="MobiDB-lite"/>
    </source>
</evidence>
<reference evidence="3 4" key="1">
    <citation type="submission" date="2018-08" db="EMBL/GenBank/DDBJ databases">
        <title>Draft genome sequences of two Aspergillus turcosus clinical strains isolated from bronchoalveolar lavage fluid: one azole-susceptible and the other azole-resistant.</title>
        <authorList>
            <person name="Parent-Michaud M."/>
            <person name="Dufresne P.J."/>
            <person name="Fournier E."/>
            <person name="Martineau C."/>
            <person name="Moreira S."/>
            <person name="Perkins V."/>
            <person name="De Repentigny L."/>
            <person name="Dufresne S.F."/>
        </authorList>
    </citation>
    <scope>NUCLEOTIDE SEQUENCE [LARGE SCALE GENOMIC DNA]</scope>
    <source>
        <strain evidence="3">HMR AF 1038</strain>
    </source>
</reference>
<gene>
    <name evidence="3" type="ORF">CFD26_106163</name>
</gene>
<evidence type="ECO:0000313" key="4">
    <source>
        <dbReference type="Proteomes" id="UP000215289"/>
    </source>
</evidence>
<comment type="caution">
    <text evidence="3">The sequence shown here is derived from an EMBL/GenBank/DDBJ whole genome shotgun (WGS) entry which is preliminary data.</text>
</comment>
<dbReference type="STRING" id="1245748.A0A229X7X1"/>
<name>A0A229X7X1_9EURO</name>
<dbReference type="EMBL" id="NIDN02000063">
    <property type="protein sequence ID" value="RLL97996.1"/>
    <property type="molecule type" value="Genomic_DNA"/>
</dbReference>
<dbReference type="Pfam" id="PF13391">
    <property type="entry name" value="HNH_2"/>
    <property type="match status" value="1"/>
</dbReference>
<proteinExistence type="predicted"/>
<feature type="domain" description="HNH nuclease" evidence="2">
    <location>
        <begin position="89"/>
        <end position="175"/>
    </location>
</feature>
<sequence length="303" mass="33476">MSSKKHKRKPSDQLSEASPESRRSRRIAGQPADDQQPLRAASLRSSQMVAARASRRANADIAAADIDDELPTRDEDFRDACLQRDGHRCVVSGVMDAGRWGKLGCPADVMALDLEAAHIIPTPQNVVDIWTILYRYFPGVQRAGMNLGNINHPSNGMMLIPALQVQFGKFLMAFEATDVPHTYKLKTYPRFRSGARNALPKDGIVTFTKAEGAENIPLPNPVLLDYLDLELTDHRAASTIVTEQLIAMGVPRHERKWGGTTTFRPQSAARKQADQILTLSTCQKQQGRNRGWPTLVIETGVVG</sequence>
<feature type="region of interest" description="Disordered" evidence="1">
    <location>
        <begin position="1"/>
        <end position="46"/>
    </location>
</feature>
<keyword evidence="4" id="KW-1185">Reference proteome</keyword>
<dbReference type="Proteomes" id="UP000215289">
    <property type="component" value="Unassembled WGS sequence"/>
</dbReference>
<organism evidence="3 4">
    <name type="scientific">Aspergillus turcosus</name>
    <dbReference type="NCBI Taxonomy" id="1245748"/>
    <lineage>
        <taxon>Eukaryota</taxon>
        <taxon>Fungi</taxon>
        <taxon>Dikarya</taxon>
        <taxon>Ascomycota</taxon>
        <taxon>Pezizomycotina</taxon>
        <taxon>Eurotiomycetes</taxon>
        <taxon>Eurotiomycetidae</taxon>
        <taxon>Eurotiales</taxon>
        <taxon>Aspergillaceae</taxon>
        <taxon>Aspergillus</taxon>
        <taxon>Aspergillus subgen. Fumigati</taxon>
    </lineage>
</organism>
<evidence type="ECO:0000259" key="2">
    <source>
        <dbReference type="Pfam" id="PF13391"/>
    </source>
</evidence>
<evidence type="ECO:0000313" key="3">
    <source>
        <dbReference type="EMBL" id="RLL97996.1"/>
    </source>
</evidence>
<dbReference type="OrthoDB" id="2104739at2759"/>